<name>A0ABV0VSX6_9TELE</name>
<comment type="caution">
    <text evidence="3">The sequence shown here is derived from an EMBL/GenBank/DDBJ whole genome shotgun (WGS) entry which is preliminary data.</text>
</comment>
<accession>A0ABV0VSX6</accession>
<dbReference type="EMBL" id="JAHRIM010010432">
    <property type="protein sequence ID" value="MEQ2260325.1"/>
    <property type="molecule type" value="Genomic_DNA"/>
</dbReference>
<proteinExistence type="predicted"/>
<sequence length="167" mass="18435">LGRVSPTNLPVAREDGTNPPDDATDDIMDRLVKSVTRNPTDRAASPKSRKRSRLNRKSMRRTLKSGLDLDVVQALGLHATKTGDKVSAAEVRTLCWSCSEVPVKAPSALSEFPDLSLLLLELRCFRALKFLPTLRFPLVYVQRGNVSESYEAGTKGRTHHLPPGVFL</sequence>
<evidence type="ECO:0000259" key="2">
    <source>
        <dbReference type="PROSITE" id="PS51231"/>
    </source>
</evidence>
<dbReference type="PANTHER" id="PTHR45920:SF2">
    <property type="entry name" value="FH1_FH2 DOMAIN-CONTAINING PROTEIN 1"/>
    <property type="match status" value="1"/>
</dbReference>
<feature type="region of interest" description="Disordered" evidence="1">
    <location>
        <begin position="1"/>
        <end position="59"/>
    </location>
</feature>
<evidence type="ECO:0000256" key="1">
    <source>
        <dbReference type="SAM" id="MobiDB-lite"/>
    </source>
</evidence>
<evidence type="ECO:0000313" key="3">
    <source>
        <dbReference type="EMBL" id="MEQ2260325.1"/>
    </source>
</evidence>
<evidence type="ECO:0000313" key="4">
    <source>
        <dbReference type="Proteomes" id="UP001444071"/>
    </source>
</evidence>
<organism evidence="3 4">
    <name type="scientific">Xenotaenia resolanae</name>
    <dbReference type="NCBI Taxonomy" id="208358"/>
    <lineage>
        <taxon>Eukaryota</taxon>
        <taxon>Metazoa</taxon>
        <taxon>Chordata</taxon>
        <taxon>Craniata</taxon>
        <taxon>Vertebrata</taxon>
        <taxon>Euteleostomi</taxon>
        <taxon>Actinopterygii</taxon>
        <taxon>Neopterygii</taxon>
        <taxon>Teleostei</taxon>
        <taxon>Neoteleostei</taxon>
        <taxon>Acanthomorphata</taxon>
        <taxon>Ovalentaria</taxon>
        <taxon>Atherinomorphae</taxon>
        <taxon>Cyprinodontiformes</taxon>
        <taxon>Goodeidae</taxon>
        <taxon>Xenotaenia</taxon>
    </lineage>
</organism>
<keyword evidence="4" id="KW-1185">Reference proteome</keyword>
<dbReference type="InterPro" id="IPR014767">
    <property type="entry name" value="DAD_dom"/>
</dbReference>
<feature type="compositionally biased region" description="Basic residues" evidence="1">
    <location>
        <begin position="47"/>
        <end position="59"/>
    </location>
</feature>
<reference evidence="3 4" key="1">
    <citation type="submission" date="2021-06" db="EMBL/GenBank/DDBJ databases">
        <authorList>
            <person name="Palmer J.M."/>
        </authorList>
    </citation>
    <scope>NUCLEOTIDE SEQUENCE [LARGE SCALE GENOMIC DNA]</scope>
    <source>
        <strain evidence="3 4">XR_2019</strain>
        <tissue evidence="3">Muscle</tissue>
    </source>
</reference>
<feature type="non-terminal residue" evidence="3">
    <location>
        <position position="1"/>
    </location>
</feature>
<feature type="domain" description="DAD" evidence="2">
    <location>
        <begin position="21"/>
        <end position="54"/>
    </location>
</feature>
<gene>
    <name evidence="3" type="ORF">XENORESO_013404</name>
</gene>
<dbReference type="PROSITE" id="PS51231">
    <property type="entry name" value="DAD"/>
    <property type="match status" value="1"/>
</dbReference>
<dbReference type="Proteomes" id="UP001444071">
    <property type="component" value="Unassembled WGS sequence"/>
</dbReference>
<dbReference type="PANTHER" id="PTHR45920">
    <property type="entry name" value="FORMIN HOMOLOGY 2 DOMAIN CONTAINING, ISOFORM I"/>
    <property type="match status" value="1"/>
</dbReference>
<protein>
    <recommendedName>
        <fullName evidence="2">DAD domain-containing protein</fullName>
    </recommendedName>
</protein>